<dbReference type="EMBL" id="JASCZI010211590">
    <property type="protein sequence ID" value="MED6194839.1"/>
    <property type="molecule type" value="Genomic_DNA"/>
</dbReference>
<protein>
    <submittedName>
        <fullName evidence="2">Uncharacterized protein</fullName>
    </submittedName>
</protein>
<keyword evidence="1" id="KW-0175">Coiled coil</keyword>
<comment type="caution">
    <text evidence="2">The sequence shown here is derived from an EMBL/GenBank/DDBJ whole genome shotgun (WGS) entry which is preliminary data.</text>
</comment>
<organism evidence="2 3">
    <name type="scientific">Stylosanthes scabra</name>
    <dbReference type="NCBI Taxonomy" id="79078"/>
    <lineage>
        <taxon>Eukaryota</taxon>
        <taxon>Viridiplantae</taxon>
        <taxon>Streptophyta</taxon>
        <taxon>Embryophyta</taxon>
        <taxon>Tracheophyta</taxon>
        <taxon>Spermatophyta</taxon>
        <taxon>Magnoliopsida</taxon>
        <taxon>eudicotyledons</taxon>
        <taxon>Gunneridae</taxon>
        <taxon>Pentapetalae</taxon>
        <taxon>rosids</taxon>
        <taxon>fabids</taxon>
        <taxon>Fabales</taxon>
        <taxon>Fabaceae</taxon>
        <taxon>Papilionoideae</taxon>
        <taxon>50 kb inversion clade</taxon>
        <taxon>dalbergioids sensu lato</taxon>
        <taxon>Dalbergieae</taxon>
        <taxon>Pterocarpus clade</taxon>
        <taxon>Stylosanthes</taxon>
    </lineage>
</organism>
<name>A0ABU6X9S7_9FABA</name>
<evidence type="ECO:0000256" key="1">
    <source>
        <dbReference type="SAM" id="Coils"/>
    </source>
</evidence>
<reference evidence="2 3" key="1">
    <citation type="journal article" date="2023" name="Plants (Basel)">
        <title>Bridging the Gap: Combining Genomics and Transcriptomics Approaches to Understand Stylosanthes scabra, an Orphan Legume from the Brazilian Caatinga.</title>
        <authorList>
            <person name="Ferreira-Neto J.R.C."/>
            <person name="da Silva M.D."/>
            <person name="Binneck E."/>
            <person name="de Melo N.F."/>
            <person name="da Silva R.H."/>
            <person name="de Melo A.L.T.M."/>
            <person name="Pandolfi V."/>
            <person name="Bustamante F.O."/>
            <person name="Brasileiro-Vidal A.C."/>
            <person name="Benko-Iseppon A.M."/>
        </authorList>
    </citation>
    <scope>NUCLEOTIDE SEQUENCE [LARGE SCALE GENOMIC DNA]</scope>
    <source>
        <tissue evidence="2">Leaves</tissue>
    </source>
</reference>
<evidence type="ECO:0000313" key="3">
    <source>
        <dbReference type="Proteomes" id="UP001341840"/>
    </source>
</evidence>
<sequence>MTLHSHPLNTSTFGYTTLLPPCFRRASAASPSDSCFPVVPWRCRPFRLRSFCSAAACVIVQFVCARHCSADGRRLSFPHRASSKPLLPIFGGFAFMYMEDELQAFLIWRDLCEELTRKDSNLVLENENLKKEKNMALKEYPSLETTNKHLKAQIYVKFLTFCYVIFRTAEHTKWIGTFQRKQDFIDVVEGLKKEEVQY</sequence>
<evidence type="ECO:0000313" key="2">
    <source>
        <dbReference type="EMBL" id="MED6194839.1"/>
    </source>
</evidence>
<proteinExistence type="predicted"/>
<dbReference type="PANTHER" id="PTHR45967:SF28">
    <property type="entry name" value="BASIC-LEUCINE ZIPPER (BZIP) TRANSCRIPTION FACTOR FAMILY PROTEIN"/>
    <property type="match status" value="1"/>
</dbReference>
<dbReference type="Proteomes" id="UP001341840">
    <property type="component" value="Unassembled WGS sequence"/>
</dbReference>
<dbReference type="PANTHER" id="PTHR45967">
    <property type="entry name" value="G-BOX-BINDING FACTOR 3-RELATED"/>
    <property type="match status" value="1"/>
</dbReference>
<gene>
    <name evidence="2" type="ORF">PIB30_032269</name>
</gene>
<feature type="coiled-coil region" evidence="1">
    <location>
        <begin position="112"/>
        <end position="146"/>
    </location>
</feature>
<keyword evidence="3" id="KW-1185">Reference proteome</keyword>
<accession>A0ABU6X9S7</accession>
<dbReference type="InterPro" id="IPR044827">
    <property type="entry name" value="GBF-like"/>
</dbReference>